<dbReference type="Gene3D" id="1.10.10.10">
    <property type="entry name" value="Winged helix-like DNA-binding domain superfamily/Winged helix DNA-binding domain"/>
    <property type="match status" value="1"/>
</dbReference>
<evidence type="ECO:0000313" key="6">
    <source>
        <dbReference type="EMBL" id="SDR55086.1"/>
    </source>
</evidence>
<protein>
    <submittedName>
        <fullName evidence="6">Transcriptional regulator, LysR family</fullName>
    </submittedName>
</protein>
<sequence>MQIKALRLFVHVAGTGSFSETARHFGVPGSSVSRHIAALEEDIGQRLLFRHTRAVRLTEAGERYFVQVREALELLDAATETAADKDAAPRGLVRVNVPVALGRRHIAPLIAEFQQQHRELSVELMLTDAFVDPVQEGADVTVRIGKLADSSLVARTLGPQRYLVCASPKYLKRNAAPSEPSELKTHNCLIYKGHLGVQRWYFSRPDELHYQPFEISGDLRSNNAEVLVAAALAGQGVVLFPSWLYDADALKAKKLVRLLPDWLASVEPEPSEINLVFPESRLRSRKVKLLSDFLLERIGTPPYWEF</sequence>
<evidence type="ECO:0000313" key="7">
    <source>
        <dbReference type="Proteomes" id="UP000183487"/>
    </source>
</evidence>
<dbReference type="PROSITE" id="PS50931">
    <property type="entry name" value="HTH_LYSR"/>
    <property type="match status" value="1"/>
</dbReference>
<dbReference type="Pfam" id="PF00126">
    <property type="entry name" value="HTH_1"/>
    <property type="match status" value="1"/>
</dbReference>
<dbReference type="GO" id="GO:0043565">
    <property type="term" value="F:sequence-specific DNA binding"/>
    <property type="evidence" value="ECO:0007669"/>
    <property type="project" value="TreeGrafter"/>
</dbReference>
<dbReference type="InterPro" id="IPR036388">
    <property type="entry name" value="WH-like_DNA-bd_sf"/>
</dbReference>
<dbReference type="EMBL" id="FNKP01000004">
    <property type="protein sequence ID" value="SDR55086.1"/>
    <property type="molecule type" value="Genomic_DNA"/>
</dbReference>
<dbReference type="InterPro" id="IPR036390">
    <property type="entry name" value="WH_DNA-bd_sf"/>
</dbReference>
<comment type="similarity">
    <text evidence="1">Belongs to the LysR transcriptional regulatory family.</text>
</comment>
<evidence type="ECO:0000256" key="3">
    <source>
        <dbReference type="ARBA" id="ARBA00023125"/>
    </source>
</evidence>
<evidence type="ECO:0000256" key="4">
    <source>
        <dbReference type="ARBA" id="ARBA00023163"/>
    </source>
</evidence>
<feature type="domain" description="HTH lysR-type" evidence="5">
    <location>
        <begin position="1"/>
        <end position="58"/>
    </location>
</feature>
<dbReference type="InterPro" id="IPR000847">
    <property type="entry name" value="LysR_HTH_N"/>
</dbReference>
<evidence type="ECO:0000259" key="5">
    <source>
        <dbReference type="PROSITE" id="PS50931"/>
    </source>
</evidence>
<dbReference type="GO" id="GO:0003700">
    <property type="term" value="F:DNA-binding transcription factor activity"/>
    <property type="evidence" value="ECO:0007669"/>
    <property type="project" value="InterPro"/>
</dbReference>
<dbReference type="FunFam" id="1.10.10.10:FF:000001">
    <property type="entry name" value="LysR family transcriptional regulator"/>
    <property type="match status" value="1"/>
</dbReference>
<dbReference type="InterPro" id="IPR058163">
    <property type="entry name" value="LysR-type_TF_proteobact-type"/>
</dbReference>
<keyword evidence="2" id="KW-0805">Transcription regulation</keyword>
<evidence type="ECO:0000256" key="2">
    <source>
        <dbReference type="ARBA" id="ARBA00023015"/>
    </source>
</evidence>
<keyword evidence="4" id="KW-0804">Transcription</keyword>
<accession>A0A1H1JYQ9</accession>
<organism evidence="6 7">
    <name type="scientific">Paraburkholderia fungorum</name>
    <dbReference type="NCBI Taxonomy" id="134537"/>
    <lineage>
        <taxon>Bacteria</taxon>
        <taxon>Pseudomonadati</taxon>
        <taxon>Pseudomonadota</taxon>
        <taxon>Betaproteobacteria</taxon>
        <taxon>Burkholderiales</taxon>
        <taxon>Burkholderiaceae</taxon>
        <taxon>Paraburkholderia</taxon>
    </lineage>
</organism>
<dbReference type="SUPFAM" id="SSF46785">
    <property type="entry name" value="Winged helix' DNA-binding domain"/>
    <property type="match status" value="1"/>
</dbReference>
<dbReference type="PANTHER" id="PTHR30537">
    <property type="entry name" value="HTH-TYPE TRANSCRIPTIONAL REGULATOR"/>
    <property type="match status" value="1"/>
</dbReference>
<dbReference type="Proteomes" id="UP000183487">
    <property type="component" value="Unassembled WGS sequence"/>
</dbReference>
<evidence type="ECO:0000256" key="1">
    <source>
        <dbReference type="ARBA" id="ARBA00009437"/>
    </source>
</evidence>
<reference evidence="7" key="1">
    <citation type="submission" date="2016-10" db="EMBL/GenBank/DDBJ databases">
        <authorList>
            <person name="Varghese N."/>
        </authorList>
    </citation>
    <scope>NUCLEOTIDE SEQUENCE [LARGE SCALE GENOMIC DNA]</scope>
    <source>
        <strain evidence="7">GAS106B</strain>
    </source>
</reference>
<name>A0A1H1JYQ9_9BURK</name>
<gene>
    <name evidence="6" type="ORF">SAMN05443245_7589</name>
</gene>
<dbReference type="PANTHER" id="PTHR30537:SF5">
    <property type="entry name" value="HTH-TYPE TRANSCRIPTIONAL ACTIVATOR TTDR-RELATED"/>
    <property type="match status" value="1"/>
</dbReference>
<dbReference type="Gene3D" id="3.40.190.290">
    <property type="match status" value="1"/>
</dbReference>
<keyword evidence="7" id="KW-1185">Reference proteome</keyword>
<dbReference type="Pfam" id="PF03466">
    <property type="entry name" value="LysR_substrate"/>
    <property type="match status" value="1"/>
</dbReference>
<dbReference type="GO" id="GO:0006351">
    <property type="term" value="P:DNA-templated transcription"/>
    <property type="evidence" value="ECO:0007669"/>
    <property type="project" value="TreeGrafter"/>
</dbReference>
<dbReference type="AlphaFoldDB" id="A0A1H1JYQ9"/>
<keyword evidence="3" id="KW-0238">DNA-binding</keyword>
<dbReference type="OrthoDB" id="9815676at2"/>
<dbReference type="SUPFAM" id="SSF53850">
    <property type="entry name" value="Periplasmic binding protein-like II"/>
    <property type="match status" value="1"/>
</dbReference>
<dbReference type="InterPro" id="IPR005119">
    <property type="entry name" value="LysR_subst-bd"/>
</dbReference>
<dbReference type="RefSeq" id="WP_074774525.1">
    <property type="nucleotide sequence ID" value="NZ_FNKP01000004.1"/>
</dbReference>
<dbReference type="CDD" id="cd08422">
    <property type="entry name" value="PBP2_CrgA_like"/>
    <property type="match status" value="1"/>
</dbReference>
<proteinExistence type="inferred from homology"/>